<feature type="chain" id="PRO_5039119961" description="DUF916 domain-containing protein" evidence="2">
    <location>
        <begin position="20"/>
        <end position="324"/>
    </location>
</feature>
<evidence type="ECO:0008006" key="5">
    <source>
        <dbReference type="Google" id="ProtNLM"/>
    </source>
</evidence>
<dbReference type="OrthoDB" id="4336304at2"/>
<keyword evidence="1" id="KW-1133">Transmembrane helix</keyword>
<dbReference type="RefSeq" id="WP_103940194.1">
    <property type="nucleotide sequence ID" value="NZ_FNVO01000011.1"/>
</dbReference>
<evidence type="ECO:0000256" key="1">
    <source>
        <dbReference type="SAM" id="Phobius"/>
    </source>
</evidence>
<dbReference type="EMBL" id="FNVO01000011">
    <property type="protein sequence ID" value="SEG76200.1"/>
    <property type="molecule type" value="Genomic_DNA"/>
</dbReference>
<feature type="signal peptide" evidence="2">
    <location>
        <begin position="1"/>
        <end position="19"/>
    </location>
</feature>
<organism evidence="3 4">
    <name type="scientific">Thermomonospora echinospora</name>
    <dbReference type="NCBI Taxonomy" id="1992"/>
    <lineage>
        <taxon>Bacteria</taxon>
        <taxon>Bacillati</taxon>
        <taxon>Actinomycetota</taxon>
        <taxon>Actinomycetes</taxon>
        <taxon>Streptosporangiales</taxon>
        <taxon>Thermomonosporaceae</taxon>
        <taxon>Thermomonospora</taxon>
    </lineage>
</organism>
<dbReference type="Proteomes" id="UP000236723">
    <property type="component" value="Unassembled WGS sequence"/>
</dbReference>
<protein>
    <recommendedName>
        <fullName evidence="5">DUF916 domain-containing protein</fullName>
    </recommendedName>
</protein>
<proteinExistence type="predicted"/>
<name>A0A1H6CT75_9ACTN</name>
<sequence>MTTAAALAAGLTLTAAALAPVPAAAHGAPAAPGADDLTWAVRPSGPTGPSGRDYFVYTASPGQTIKDKVSISNLSGRTLTFRVYATDAFNTADGAFTLLTADRAPTGIGTWLKFGGGFHSVKAGKTVQVPFTLTVPHDATPGDHGGGIIASITQQQTTARGQRVNVDRRVAARVYLRAQGPVTPSLQISELRTGYSAPVLGGGRMKVTYTVRNTGNIRVTALARIGVQGPFGVPLGGRASRRIPELLPGNSYTFTEQVGGIAPAGRLTASVRLSLTDPQNGTPLAARPVARRSSLWNVPWLPISVVLVIAAALVVRRRRPGAAR</sequence>
<feature type="transmembrane region" description="Helical" evidence="1">
    <location>
        <begin position="295"/>
        <end position="315"/>
    </location>
</feature>
<evidence type="ECO:0000313" key="4">
    <source>
        <dbReference type="Proteomes" id="UP000236723"/>
    </source>
</evidence>
<evidence type="ECO:0000256" key="2">
    <source>
        <dbReference type="SAM" id="SignalP"/>
    </source>
</evidence>
<keyword evidence="1" id="KW-0472">Membrane</keyword>
<keyword evidence="4" id="KW-1185">Reference proteome</keyword>
<evidence type="ECO:0000313" key="3">
    <source>
        <dbReference type="EMBL" id="SEG76200.1"/>
    </source>
</evidence>
<keyword evidence="1" id="KW-0812">Transmembrane</keyword>
<reference evidence="4" key="1">
    <citation type="submission" date="2016-10" db="EMBL/GenBank/DDBJ databases">
        <authorList>
            <person name="Varghese N."/>
            <person name="Submissions S."/>
        </authorList>
    </citation>
    <scope>NUCLEOTIDE SEQUENCE [LARGE SCALE GENOMIC DNA]</scope>
    <source>
        <strain evidence="4">DSM 43163</strain>
    </source>
</reference>
<keyword evidence="2" id="KW-0732">Signal</keyword>
<gene>
    <name evidence="3" type="ORF">SAMN04489712_111135</name>
</gene>
<dbReference type="AlphaFoldDB" id="A0A1H6CT75"/>
<accession>A0A1H6CT75</accession>